<dbReference type="InterPro" id="IPR003593">
    <property type="entry name" value="AAA+_ATPase"/>
</dbReference>
<evidence type="ECO:0000313" key="17">
    <source>
        <dbReference type="EMBL" id="SVA91449.1"/>
    </source>
</evidence>
<keyword evidence="4" id="KW-0813">Transport</keyword>
<dbReference type="Pfam" id="PF00448">
    <property type="entry name" value="SRP54"/>
    <property type="match status" value="1"/>
</dbReference>
<dbReference type="Gene3D" id="3.40.50.300">
    <property type="entry name" value="P-loop containing nucleotide triphosphate hydrolases"/>
    <property type="match status" value="1"/>
</dbReference>
<keyword evidence="10" id="KW-0472">Membrane</keyword>
<evidence type="ECO:0000256" key="2">
    <source>
        <dbReference type="ARBA" id="ARBA00008531"/>
    </source>
</evidence>
<feature type="domain" description="AAA+ ATPase" evidence="15">
    <location>
        <begin position="149"/>
        <end position="300"/>
    </location>
</feature>
<keyword evidence="7" id="KW-1005">Bacterial flagellum biogenesis</keyword>
<dbReference type="SMART" id="SM00962">
    <property type="entry name" value="SRP54"/>
    <property type="match status" value="1"/>
</dbReference>
<dbReference type="NCBIfam" id="TIGR03499">
    <property type="entry name" value="FlhF"/>
    <property type="match status" value="1"/>
</dbReference>
<dbReference type="InterPro" id="IPR047040">
    <property type="entry name" value="FlhF__GTPase_dom"/>
</dbReference>
<evidence type="ECO:0000256" key="10">
    <source>
        <dbReference type="ARBA" id="ARBA00023136"/>
    </source>
</evidence>
<keyword evidence="5" id="KW-1003">Cell membrane</keyword>
<comment type="function">
    <text evidence="12">Necessary for flagellar biosynthesis. May be involved in translocation of the flagellum.</text>
</comment>
<evidence type="ECO:0000259" key="16">
    <source>
        <dbReference type="SMART" id="SM00962"/>
    </source>
</evidence>
<reference evidence="17" key="1">
    <citation type="submission" date="2018-05" db="EMBL/GenBank/DDBJ databases">
        <authorList>
            <person name="Lanie J.A."/>
            <person name="Ng W.-L."/>
            <person name="Kazmierczak K.M."/>
            <person name="Andrzejewski T.M."/>
            <person name="Davidsen T.M."/>
            <person name="Wayne K.J."/>
            <person name="Tettelin H."/>
            <person name="Glass J.I."/>
            <person name="Rusch D."/>
            <person name="Podicherti R."/>
            <person name="Tsui H.-C.T."/>
            <person name="Winkler M.E."/>
        </authorList>
    </citation>
    <scope>NUCLEOTIDE SEQUENCE</scope>
</reference>
<dbReference type="InterPro" id="IPR000897">
    <property type="entry name" value="SRP54_GTPase_dom"/>
</dbReference>
<dbReference type="GO" id="GO:0005886">
    <property type="term" value="C:plasma membrane"/>
    <property type="evidence" value="ECO:0007669"/>
    <property type="project" value="UniProtKB-SubCell"/>
</dbReference>
<dbReference type="FunFam" id="3.40.50.300:FF:000695">
    <property type="entry name" value="Flagellar biosynthesis regulator FlhF"/>
    <property type="match status" value="1"/>
</dbReference>
<dbReference type="AlphaFoldDB" id="A0A381ZQH8"/>
<proteinExistence type="inferred from homology"/>
<dbReference type="GO" id="GO:0015031">
    <property type="term" value="P:protein transport"/>
    <property type="evidence" value="ECO:0007669"/>
    <property type="project" value="UniProtKB-KW"/>
</dbReference>
<dbReference type="InterPro" id="IPR020006">
    <property type="entry name" value="FlhF"/>
</dbReference>
<gene>
    <name evidence="17" type="ORF">METZ01_LOCUS144303</name>
</gene>
<organism evidence="17">
    <name type="scientific">marine metagenome</name>
    <dbReference type="NCBI Taxonomy" id="408172"/>
    <lineage>
        <taxon>unclassified sequences</taxon>
        <taxon>metagenomes</taxon>
        <taxon>ecological metagenomes</taxon>
    </lineage>
</organism>
<dbReference type="GO" id="GO:0005525">
    <property type="term" value="F:GTP binding"/>
    <property type="evidence" value="ECO:0007669"/>
    <property type="project" value="UniProtKB-KW"/>
</dbReference>
<dbReference type="InterPro" id="IPR027417">
    <property type="entry name" value="P-loop_NTPase"/>
</dbReference>
<dbReference type="Gene3D" id="1.20.120.1380">
    <property type="entry name" value="Flagellar FlhF biosynthesis protein, N domain"/>
    <property type="match status" value="1"/>
</dbReference>
<keyword evidence="6" id="KW-0547">Nucleotide-binding</keyword>
<dbReference type="CDD" id="cd17873">
    <property type="entry name" value="FlhF"/>
    <property type="match status" value="1"/>
</dbReference>
<evidence type="ECO:0000256" key="14">
    <source>
        <dbReference type="SAM" id="MobiDB-lite"/>
    </source>
</evidence>
<dbReference type="GO" id="GO:0006614">
    <property type="term" value="P:SRP-dependent cotranslational protein targeting to membrane"/>
    <property type="evidence" value="ECO:0007669"/>
    <property type="project" value="InterPro"/>
</dbReference>
<comment type="similarity">
    <text evidence="2">Belongs to the GTP-binding SRP family.</text>
</comment>
<protein>
    <recommendedName>
        <fullName evidence="3">Flagellar biosynthesis protein FlhF</fullName>
    </recommendedName>
    <alternativeName>
        <fullName evidence="13">Flagella-associated GTP-binding protein</fullName>
    </alternativeName>
</protein>
<evidence type="ECO:0000256" key="6">
    <source>
        <dbReference type="ARBA" id="ARBA00022741"/>
    </source>
</evidence>
<evidence type="ECO:0000256" key="11">
    <source>
        <dbReference type="ARBA" id="ARBA00023225"/>
    </source>
</evidence>
<evidence type="ECO:0000256" key="13">
    <source>
        <dbReference type="ARBA" id="ARBA00030866"/>
    </source>
</evidence>
<dbReference type="GO" id="GO:0005047">
    <property type="term" value="F:signal recognition particle binding"/>
    <property type="evidence" value="ECO:0007669"/>
    <property type="project" value="TreeGrafter"/>
</dbReference>
<evidence type="ECO:0000256" key="12">
    <source>
        <dbReference type="ARBA" id="ARBA00025337"/>
    </source>
</evidence>
<dbReference type="GO" id="GO:0003924">
    <property type="term" value="F:GTPase activity"/>
    <property type="evidence" value="ECO:0007669"/>
    <property type="project" value="InterPro"/>
</dbReference>
<evidence type="ECO:0000256" key="4">
    <source>
        <dbReference type="ARBA" id="ARBA00022448"/>
    </source>
</evidence>
<sequence length="341" mass="37593">MGEDALILSTRSIKPPSPIAGRKEATRVEITAAVEYASPVVEPEVQSSDELENKPLPEKGDANLKSLIFSLLSQTDRAQSMGLKPHQFDTFSHLVESGLDEKLASKILKKALEQNSEQTADSSKGPLKVMNLMKKVLPCKGGIDLSVYGPKIVAFVGPTGVGKTTTVAKIAAEYALRRGKKVVMVSLDTYRLGAIDQLRVYGEIMEVPVEVAGGKEELRHIITNHEDKDLILIDTTGRSHQDKDYSRQLKEVFDAVGGVETHLVLSVTAQEKLFTATYRQFSSMGLDRVLFTKLDEGLNFGSLFNFTVRNRLPISYFTSGQQVPEDLEVARPERVISLIFN</sequence>
<dbReference type="PANTHER" id="PTHR43134">
    <property type="entry name" value="SIGNAL RECOGNITION PARTICLE RECEPTOR SUBUNIT ALPHA"/>
    <property type="match status" value="1"/>
</dbReference>
<evidence type="ECO:0000259" key="15">
    <source>
        <dbReference type="SMART" id="SM00382"/>
    </source>
</evidence>
<keyword evidence="11" id="KW-1006">Bacterial flagellum protein export</keyword>
<evidence type="ECO:0000256" key="7">
    <source>
        <dbReference type="ARBA" id="ARBA00022795"/>
    </source>
</evidence>
<name>A0A381ZQH8_9ZZZZ</name>
<dbReference type="SUPFAM" id="SSF52540">
    <property type="entry name" value="P-loop containing nucleoside triphosphate hydrolases"/>
    <property type="match status" value="1"/>
</dbReference>
<dbReference type="GO" id="GO:0044781">
    <property type="term" value="P:bacterial-type flagellum organization"/>
    <property type="evidence" value="ECO:0007669"/>
    <property type="project" value="UniProtKB-KW"/>
</dbReference>
<evidence type="ECO:0000256" key="5">
    <source>
        <dbReference type="ARBA" id="ARBA00022475"/>
    </source>
</evidence>
<dbReference type="SMART" id="SM00382">
    <property type="entry name" value="AAA"/>
    <property type="match status" value="1"/>
</dbReference>
<keyword evidence="8" id="KW-0653">Protein transport</keyword>
<dbReference type="EMBL" id="UINC01022237">
    <property type="protein sequence ID" value="SVA91449.1"/>
    <property type="molecule type" value="Genomic_DNA"/>
</dbReference>
<evidence type="ECO:0000256" key="1">
    <source>
        <dbReference type="ARBA" id="ARBA00004413"/>
    </source>
</evidence>
<dbReference type="PANTHER" id="PTHR43134:SF3">
    <property type="entry name" value="FLAGELLAR BIOSYNTHESIS PROTEIN FLHF"/>
    <property type="match status" value="1"/>
</dbReference>
<evidence type="ECO:0000256" key="9">
    <source>
        <dbReference type="ARBA" id="ARBA00023134"/>
    </source>
</evidence>
<feature type="domain" description="SRP54-type proteins GTP-binding" evidence="16">
    <location>
        <begin position="150"/>
        <end position="341"/>
    </location>
</feature>
<feature type="region of interest" description="Disordered" evidence="14">
    <location>
        <begin position="1"/>
        <end position="22"/>
    </location>
</feature>
<accession>A0A381ZQH8</accession>
<evidence type="ECO:0000256" key="8">
    <source>
        <dbReference type="ARBA" id="ARBA00022927"/>
    </source>
</evidence>
<evidence type="ECO:0000256" key="3">
    <source>
        <dbReference type="ARBA" id="ARBA00014919"/>
    </source>
</evidence>
<keyword evidence="9" id="KW-0342">GTP-binding</keyword>
<comment type="subcellular location">
    <subcellularLocation>
        <location evidence="1">Cell membrane</location>
        <topology evidence="1">Peripheral membrane protein</topology>
        <orientation evidence="1">Cytoplasmic side</orientation>
    </subcellularLocation>
</comment>